<keyword evidence="3" id="KW-1185">Reference proteome</keyword>
<reference evidence="2 3" key="1">
    <citation type="submission" date="2019-09" db="EMBL/GenBank/DDBJ databases">
        <title>Bird 10,000 Genomes (B10K) Project - Family phase.</title>
        <authorList>
            <person name="Zhang G."/>
        </authorList>
    </citation>
    <scope>NUCLEOTIDE SEQUENCE [LARGE SCALE GENOMIC DNA]</scope>
    <source>
        <strain evidence="2">B10K-DU-002-35</strain>
        <tissue evidence="2">Muscle</tissue>
    </source>
</reference>
<dbReference type="Pfam" id="PF00089">
    <property type="entry name" value="Trypsin"/>
    <property type="match status" value="1"/>
</dbReference>
<comment type="caution">
    <text evidence="2">The sequence shown here is derived from an EMBL/GenBank/DDBJ whole genome shotgun (WGS) entry which is preliminary data.</text>
</comment>
<dbReference type="Proteomes" id="UP000565785">
    <property type="component" value="Unassembled WGS sequence"/>
</dbReference>
<dbReference type="InterPro" id="IPR001254">
    <property type="entry name" value="Trypsin_dom"/>
</dbReference>
<evidence type="ECO:0000313" key="2">
    <source>
        <dbReference type="EMBL" id="NXO02002.1"/>
    </source>
</evidence>
<gene>
    <name evidence="2" type="primary">Prss8</name>
    <name evidence="2" type="ORF">RHICYA_R15661</name>
</gene>
<dbReference type="OrthoDB" id="9395502at2759"/>
<evidence type="ECO:0000259" key="1">
    <source>
        <dbReference type="Pfam" id="PF00089"/>
    </source>
</evidence>
<feature type="domain" description="Peptidase S1" evidence="1">
    <location>
        <begin position="18"/>
        <end position="65"/>
    </location>
</feature>
<organism evidence="2 3">
    <name type="scientific">Rhinopomastus cyanomelas</name>
    <name type="common">Common scimitarbill</name>
    <dbReference type="NCBI Taxonomy" id="113115"/>
    <lineage>
        <taxon>Eukaryota</taxon>
        <taxon>Metazoa</taxon>
        <taxon>Chordata</taxon>
        <taxon>Craniata</taxon>
        <taxon>Vertebrata</taxon>
        <taxon>Euteleostomi</taxon>
        <taxon>Archelosauria</taxon>
        <taxon>Archosauria</taxon>
        <taxon>Dinosauria</taxon>
        <taxon>Saurischia</taxon>
        <taxon>Theropoda</taxon>
        <taxon>Coelurosauria</taxon>
        <taxon>Aves</taxon>
        <taxon>Neognathae</taxon>
        <taxon>Neoaves</taxon>
        <taxon>Telluraves</taxon>
        <taxon>Coraciimorphae</taxon>
        <taxon>Bucerotiformes</taxon>
        <taxon>Rhinopomastidae</taxon>
        <taxon>Rhinopomastus</taxon>
    </lineage>
</organism>
<name>A0A7L1NPW6_RHICY</name>
<dbReference type="GO" id="GO:0006508">
    <property type="term" value="P:proteolysis"/>
    <property type="evidence" value="ECO:0007669"/>
    <property type="project" value="InterPro"/>
</dbReference>
<dbReference type="GO" id="GO:0004252">
    <property type="term" value="F:serine-type endopeptidase activity"/>
    <property type="evidence" value="ECO:0007669"/>
    <property type="project" value="InterPro"/>
</dbReference>
<accession>A0A7L1NPW6</accession>
<dbReference type="EMBL" id="VXBP01008274">
    <property type="protein sequence ID" value="NXO02002.1"/>
    <property type="molecule type" value="Genomic_DNA"/>
</dbReference>
<dbReference type="SUPFAM" id="SSF50494">
    <property type="entry name" value="Trypsin-like serine proteases"/>
    <property type="match status" value="1"/>
</dbReference>
<proteinExistence type="predicted"/>
<dbReference type="Gene3D" id="2.40.10.10">
    <property type="entry name" value="Trypsin-like serine proteases"/>
    <property type="match status" value="1"/>
</dbReference>
<dbReference type="InterPro" id="IPR009003">
    <property type="entry name" value="Peptidase_S1_PA"/>
</dbReference>
<evidence type="ECO:0000313" key="3">
    <source>
        <dbReference type="Proteomes" id="UP000565785"/>
    </source>
</evidence>
<sequence>PAWVASGDPDPAGGAEVAGDLALARLDPPVTPSRLVRPICLPESSLRLPPGTNCTLTGWGDLHTARRHWGGLVGAWEHKGDLGGLRGLGDTGR</sequence>
<feature type="non-terminal residue" evidence="2">
    <location>
        <position position="1"/>
    </location>
</feature>
<protein>
    <submittedName>
        <fullName evidence="2">PRSS8 protein</fullName>
    </submittedName>
</protein>
<feature type="non-terminal residue" evidence="2">
    <location>
        <position position="93"/>
    </location>
</feature>
<dbReference type="AlphaFoldDB" id="A0A7L1NPW6"/>
<dbReference type="InterPro" id="IPR043504">
    <property type="entry name" value="Peptidase_S1_PA_chymotrypsin"/>
</dbReference>